<evidence type="ECO:0000256" key="1">
    <source>
        <dbReference type="SAM" id="MobiDB-lite"/>
    </source>
</evidence>
<dbReference type="RefSeq" id="XP_008089235.1">
    <property type="nucleotide sequence ID" value="XM_008091044.1"/>
</dbReference>
<protein>
    <submittedName>
        <fullName evidence="2">Uncharacterized protein</fullName>
    </submittedName>
</protein>
<reference evidence="3" key="1">
    <citation type="journal article" date="2012" name="Nat. Genet.">
        <title>Lifestyle transitions in plant pathogenic Colletotrichum fungi deciphered by genome and transcriptome analyses.</title>
        <authorList>
            <person name="O'Connell R.J."/>
            <person name="Thon M.R."/>
            <person name="Hacquard S."/>
            <person name="Amyotte S.G."/>
            <person name="Kleemann J."/>
            <person name="Torres M.F."/>
            <person name="Damm U."/>
            <person name="Buiate E.A."/>
            <person name="Epstein L."/>
            <person name="Alkan N."/>
            <person name="Altmueller J."/>
            <person name="Alvarado-Balderrama L."/>
            <person name="Bauser C.A."/>
            <person name="Becker C."/>
            <person name="Birren B.W."/>
            <person name="Chen Z."/>
            <person name="Choi J."/>
            <person name="Crouch J.A."/>
            <person name="Duvick J.P."/>
            <person name="Farman M.A."/>
            <person name="Gan P."/>
            <person name="Heiman D."/>
            <person name="Henrissat B."/>
            <person name="Howard R.J."/>
            <person name="Kabbage M."/>
            <person name="Koch C."/>
            <person name="Kracher B."/>
            <person name="Kubo Y."/>
            <person name="Law A.D."/>
            <person name="Lebrun M.-H."/>
            <person name="Lee Y.-H."/>
            <person name="Miyara I."/>
            <person name="Moore N."/>
            <person name="Neumann U."/>
            <person name="Nordstroem K."/>
            <person name="Panaccione D.G."/>
            <person name="Panstruga R."/>
            <person name="Place M."/>
            <person name="Proctor R.H."/>
            <person name="Prusky D."/>
            <person name="Rech G."/>
            <person name="Reinhardt R."/>
            <person name="Rollins J.A."/>
            <person name="Rounsley S."/>
            <person name="Schardl C.L."/>
            <person name="Schwartz D.C."/>
            <person name="Shenoy N."/>
            <person name="Shirasu K."/>
            <person name="Sikhakolli U.R."/>
            <person name="Stueber K."/>
            <person name="Sukno S.A."/>
            <person name="Sweigard J.A."/>
            <person name="Takano Y."/>
            <person name="Takahara H."/>
            <person name="Trail F."/>
            <person name="van der Does H.C."/>
            <person name="Voll L.M."/>
            <person name="Will I."/>
            <person name="Young S."/>
            <person name="Zeng Q."/>
            <person name="Zhang J."/>
            <person name="Zhou S."/>
            <person name="Dickman M.B."/>
            <person name="Schulze-Lefert P."/>
            <person name="Ver Loren van Themaat E."/>
            <person name="Ma L.-J."/>
            <person name="Vaillancourt L.J."/>
        </authorList>
    </citation>
    <scope>NUCLEOTIDE SEQUENCE [LARGE SCALE GENOMIC DNA]</scope>
    <source>
        <strain evidence="3">M1.001 / M2 / FGSC 10212</strain>
    </source>
</reference>
<name>E3Q2B4_COLGM</name>
<keyword evidence="3" id="KW-1185">Reference proteome</keyword>
<feature type="compositionally biased region" description="Polar residues" evidence="1">
    <location>
        <begin position="172"/>
        <end position="194"/>
    </location>
</feature>
<feature type="region of interest" description="Disordered" evidence="1">
    <location>
        <begin position="126"/>
        <end position="279"/>
    </location>
</feature>
<sequence length="596" mass="65656">MNSINNPTAVPRITTLRQELNYGDGKSFQCQAFYDDLRAYRKKFVSSTGLEGSLLHDWKSRDHQTALGEMTRAFLQRDGNGHRYWPDDETSAHYNGLRYSSDHAKIKRLLKQLFFRLNLQQYRNTKYKKNKSEEGNQQKRSGKTPSDAIDLDHIAEGPSNLLDSDPEDSPRSAKNPNTTISSDVNTADVNTADVTNPLLPGSQHHPGSTSELGKDPYHVSGSPEPRFALQVPPQLGQPMSGTMRAPPGQTRRSVSHSEDEPRAKRAKTGGFSCTSKTTSVSTELNGDHAELFVNRYSPRRRKQRLFPDMIPIEEACRSPKSTSSSAVTGDVEASGLDAESLVNEPSTAVQPPVRPPRPTVEDVFDEESLRSYISDMVNRLNDESGLHTTEAAFQSTAITTAPLALMLPDKATFAPPSLASPTTGDAPSSRPSPALAPPLAPPTTTRDGQEKGEAAKEEKDASMGPPANKKPRVDFVYRVITRQPAYRGDPWVPTGNFRDKSISELESELPLRVEAADLVALRFVLLHVGTETRAEQIVPRGHDEKFAAAKRYFDGVIRSCIARTAGGGQALIEFEIEAMTDEKPVVDDAFEEAFDW</sequence>
<proteinExistence type="predicted"/>
<dbReference type="VEuPathDB" id="FungiDB:GLRG_00359"/>
<dbReference type="AlphaFoldDB" id="E3Q2B4"/>
<dbReference type="OrthoDB" id="5138733at2759"/>
<evidence type="ECO:0000313" key="3">
    <source>
        <dbReference type="Proteomes" id="UP000008782"/>
    </source>
</evidence>
<feature type="region of interest" description="Disordered" evidence="1">
    <location>
        <begin position="414"/>
        <end position="470"/>
    </location>
</feature>
<accession>E3Q2B4</accession>
<dbReference type="eggNOG" id="ENOG502T4AZ">
    <property type="taxonomic scope" value="Eukaryota"/>
</dbReference>
<dbReference type="Proteomes" id="UP000008782">
    <property type="component" value="Unassembled WGS sequence"/>
</dbReference>
<dbReference type="GeneID" id="24405724"/>
<feature type="region of interest" description="Disordered" evidence="1">
    <location>
        <begin position="341"/>
        <end position="360"/>
    </location>
</feature>
<dbReference type="HOGENOM" id="CLU_466919_0_0_1"/>
<organism evidence="3">
    <name type="scientific">Colletotrichum graminicola (strain M1.001 / M2 / FGSC 10212)</name>
    <name type="common">Maize anthracnose fungus</name>
    <name type="synonym">Glomerella graminicola</name>
    <dbReference type="NCBI Taxonomy" id="645133"/>
    <lineage>
        <taxon>Eukaryota</taxon>
        <taxon>Fungi</taxon>
        <taxon>Dikarya</taxon>
        <taxon>Ascomycota</taxon>
        <taxon>Pezizomycotina</taxon>
        <taxon>Sordariomycetes</taxon>
        <taxon>Hypocreomycetidae</taxon>
        <taxon>Glomerellales</taxon>
        <taxon>Glomerellaceae</taxon>
        <taxon>Colletotrichum</taxon>
        <taxon>Colletotrichum graminicola species complex</taxon>
    </lineage>
</organism>
<evidence type="ECO:0000313" key="2">
    <source>
        <dbReference type="EMBL" id="EFQ25215.1"/>
    </source>
</evidence>
<feature type="compositionally biased region" description="Basic and acidic residues" evidence="1">
    <location>
        <begin position="447"/>
        <end position="461"/>
    </location>
</feature>
<dbReference type="EMBL" id="GG697331">
    <property type="protein sequence ID" value="EFQ25215.1"/>
    <property type="molecule type" value="Genomic_DNA"/>
</dbReference>
<gene>
    <name evidence="2" type="ORF">GLRG_00359</name>
</gene>